<feature type="region of interest" description="Disordered" evidence="11">
    <location>
        <begin position="172"/>
        <end position="200"/>
    </location>
</feature>
<reference evidence="13 14" key="1">
    <citation type="submission" date="2024-11" db="EMBL/GenBank/DDBJ databases">
        <title>Adaptive evolution of stress response genes in parasites aligns with host niche diversity.</title>
        <authorList>
            <person name="Hahn C."/>
            <person name="Resl P."/>
        </authorList>
    </citation>
    <scope>NUCLEOTIDE SEQUENCE [LARGE SCALE GENOMIC DNA]</scope>
    <source>
        <strain evidence="13">EGGRZ-B1_66</strain>
        <tissue evidence="13">Body</tissue>
    </source>
</reference>
<dbReference type="PROSITE" id="PS00028">
    <property type="entry name" value="ZINC_FINGER_C2H2_1"/>
    <property type="match status" value="6"/>
</dbReference>
<keyword evidence="2" id="KW-0479">Metal-binding</keyword>
<evidence type="ECO:0000256" key="6">
    <source>
        <dbReference type="ARBA" id="ARBA00023015"/>
    </source>
</evidence>
<dbReference type="GO" id="GO:0008270">
    <property type="term" value="F:zinc ion binding"/>
    <property type="evidence" value="ECO:0007669"/>
    <property type="project" value="UniProtKB-KW"/>
</dbReference>
<name>A0ABD2QAM0_9PLAT</name>
<evidence type="ECO:0000256" key="7">
    <source>
        <dbReference type="ARBA" id="ARBA00023125"/>
    </source>
</evidence>
<dbReference type="Gene3D" id="3.30.160.60">
    <property type="entry name" value="Classic Zinc Finger"/>
    <property type="match status" value="3"/>
</dbReference>
<evidence type="ECO:0000259" key="12">
    <source>
        <dbReference type="PROSITE" id="PS50157"/>
    </source>
</evidence>
<evidence type="ECO:0000256" key="3">
    <source>
        <dbReference type="ARBA" id="ARBA00022737"/>
    </source>
</evidence>
<dbReference type="InterPro" id="IPR036236">
    <property type="entry name" value="Znf_C2H2_sf"/>
</dbReference>
<dbReference type="FunFam" id="3.30.160.60:FF:000446">
    <property type="entry name" value="Zinc finger protein"/>
    <property type="match status" value="1"/>
</dbReference>
<evidence type="ECO:0000256" key="2">
    <source>
        <dbReference type="ARBA" id="ARBA00022723"/>
    </source>
</evidence>
<organism evidence="13 14">
    <name type="scientific">Cichlidogyrus casuarinus</name>
    <dbReference type="NCBI Taxonomy" id="1844966"/>
    <lineage>
        <taxon>Eukaryota</taxon>
        <taxon>Metazoa</taxon>
        <taxon>Spiralia</taxon>
        <taxon>Lophotrochozoa</taxon>
        <taxon>Platyhelminthes</taxon>
        <taxon>Monogenea</taxon>
        <taxon>Monopisthocotylea</taxon>
        <taxon>Dactylogyridea</taxon>
        <taxon>Ancyrocephalidae</taxon>
        <taxon>Cichlidogyrus</taxon>
    </lineage>
</organism>
<dbReference type="PANTHER" id="PTHR24379">
    <property type="entry name" value="KRAB AND ZINC FINGER DOMAIN-CONTAINING"/>
    <property type="match status" value="1"/>
</dbReference>
<comment type="caution">
    <text evidence="13">The sequence shown here is derived from an EMBL/GenBank/DDBJ whole genome shotgun (WGS) entry which is preliminary data.</text>
</comment>
<dbReference type="GO" id="GO:0005634">
    <property type="term" value="C:nucleus"/>
    <property type="evidence" value="ECO:0007669"/>
    <property type="project" value="UniProtKB-SubCell"/>
</dbReference>
<dbReference type="InterPro" id="IPR013087">
    <property type="entry name" value="Znf_C2H2_type"/>
</dbReference>
<accession>A0ABD2QAM0</accession>
<keyword evidence="9" id="KW-0539">Nucleus</keyword>
<dbReference type="PANTHER" id="PTHR24379:SF127">
    <property type="entry name" value="BLOODY FINGERS-RELATED"/>
    <property type="match status" value="1"/>
</dbReference>
<feature type="domain" description="C2H2-type" evidence="12">
    <location>
        <begin position="257"/>
        <end position="284"/>
    </location>
</feature>
<evidence type="ECO:0000256" key="10">
    <source>
        <dbReference type="PROSITE-ProRule" id="PRU00042"/>
    </source>
</evidence>
<keyword evidence="8" id="KW-0804">Transcription</keyword>
<evidence type="ECO:0000256" key="1">
    <source>
        <dbReference type="ARBA" id="ARBA00004123"/>
    </source>
</evidence>
<dbReference type="EMBL" id="JBJKFK010000568">
    <property type="protein sequence ID" value="KAL3316282.1"/>
    <property type="molecule type" value="Genomic_DNA"/>
</dbReference>
<evidence type="ECO:0000256" key="4">
    <source>
        <dbReference type="ARBA" id="ARBA00022771"/>
    </source>
</evidence>
<dbReference type="GO" id="GO:0006355">
    <property type="term" value="P:regulation of DNA-templated transcription"/>
    <property type="evidence" value="ECO:0007669"/>
    <property type="project" value="UniProtKB-ARBA"/>
</dbReference>
<evidence type="ECO:0000313" key="14">
    <source>
        <dbReference type="Proteomes" id="UP001626550"/>
    </source>
</evidence>
<dbReference type="PROSITE" id="PS50157">
    <property type="entry name" value="ZINC_FINGER_C2H2_2"/>
    <property type="match status" value="5"/>
</dbReference>
<feature type="domain" description="C2H2-type" evidence="12">
    <location>
        <begin position="65"/>
        <end position="93"/>
    </location>
</feature>
<dbReference type="GO" id="GO:0003677">
    <property type="term" value="F:DNA binding"/>
    <property type="evidence" value="ECO:0007669"/>
    <property type="project" value="UniProtKB-KW"/>
</dbReference>
<dbReference type="SMART" id="SM00355">
    <property type="entry name" value="ZnF_C2H2"/>
    <property type="match status" value="6"/>
</dbReference>
<gene>
    <name evidence="13" type="ORF">Ciccas_005076</name>
</gene>
<evidence type="ECO:0000313" key="13">
    <source>
        <dbReference type="EMBL" id="KAL3316282.1"/>
    </source>
</evidence>
<evidence type="ECO:0000256" key="11">
    <source>
        <dbReference type="SAM" id="MobiDB-lite"/>
    </source>
</evidence>
<keyword evidence="5" id="KW-0862">Zinc</keyword>
<keyword evidence="14" id="KW-1185">Reference proteome</keyword>
<dbReference type="SUPFAM" id="SSF57667">
    <property type="entry name" value="beta-beta-alpha zinc fingers"/>
    <property type="match status" value="2"/>
</dbReference>
<dbReference type="Pfam" id="PF00096">
    <property type="entry name" value="zf-C2H2"/>
    <property type="match status" value="2"/>
</dbReference>
<sequence length="574" mass="63194">MEETVDENAAVENSAAEKILYKCSICKRNFRSPSRLLSHCVRGHGISRISLHALAQTKESPKLKFKCYQCNRGFHCYSQLSIHRSTLHRSYPRLSACSDAAASSIHCTDQTSTTGDRCKRLKTRACYFCPQLFSSIHSFRSHLIHKHRDEFCQAIDQLKSQLVPPLKLPLSSPSEQHDVTSIHPPMCSTSKTKARRRPKPRLPCNSFGAIADRSNILATIKLNEGTDVNKAAEEAGVLAAKSGAPAPLDRKGRPCTFPCPACPRRFAFQCRLAAHLRCHTNIRPFTCADCGRAFTQKGYLARHAAVHKYERPFACKLCDRTYKHYGSLVNHKRTHNRGSISALAPTTSASMIMPTATNLLMSASSPVILNVKNQRKSANSSKLFALPPPQQQQHSTEAVAAMMSLQQQHMLQQQQMALELHQRATAAAVLSKTNHQQQQQQQRGQLIVATDGSLYITNPASLPIVSLAPATGNVTKIEEQCANGDASQQAPWTIPEASPMQQQPMHFVSTGAAESYLQMPNVNLLQSTTAEVHQDASNANVPAPMTLHLWPHSQGLFLGHCYSSFAAAAANNPQ</sequence>
<evidence type="ECO:0000256" key="8">
    <source>
        <dbReference type="ARBA" id="ARBA00023163"/>
    </source>
</evidence>
<keyword evidence="6" id="KW-0805">Transcription regulation</keyword>
<keyword evidence="7" id="KW-0238">DNA-binding</keyword>
<evidence type="ECO:0000256" key="5">
    <source>
        <dbReference type="ARBA" id="ARBA00022833"/>
    </source>
</evidence>
<feature type="domain" description="C2H2-type" evidence="12">
    <location>
        <begin position="313"/>
        <end position="335"/>
    </location>
</feature>
<keyword evidence="3" id="KW-0677">Repeat</keyword>
<dbReference type="FunFam" id="3.30.160.60:FF:000646">
    <property type="entry name" value="Myeloid zinc finger 1"/>
    <property type="match status" value="1"/>
</dbReference>
<feature type="domain" description="C2H2-type" evidence="12">
    <location>
        <begin position="285"/>
        <end position="312"/>
    </location>
</feature>
<dbReference type="AlphaFoldDB" id="A0ABD2QAM0"/>
<dbReference type="Proteomes" id="UP001626550">
    <property type="component" value="Unassembled WGS sequence"/>
</dbReference>
<comment type="subcellular location">
    <subcellularLocation>
        <location evidence="1">Nucleus</location>
    </subcellularLocation>
</comment>
<proteinExistence type="predicted"/>
<protein>
    <recommendedName>
        <fullName evidence="12">C2H2-type domain-containing protein</fullName>
    </recommendedName>
</protein>
<keyword evidence="4 10" id="KW-0863">Zinc-finger</keyword>
<feature type="domain" description="C2H2-type" evidence="12">
    <location>
        <begin position="21"/>
        <end position="49"/>
    </location>
</feature>
<evidence type="ECO:0000256" key="9">
    <source>
        <dbReference type="ARBA" id="ARBA00023242"/>
    </source>
</evidence>